<organism evidence="1 2">
    <name type="scientific">Desulfonema limicola</name>
    <dbReference type="NCBI Taxonomy" id="45656"/>
    <lineage>
        <taxon>Bacteria</taxon>
        <taxon>Pseudomonadati</taxon>
        <taxon>Thermodesulfobacteriota</taxon>
        <taxon>Desulfobacteria</taxon>
        <taxon>Desulfobacterales</taxon>
        <taxon>Desulfococcaceae</taxon>
        <taxon>Desulfonema</taxon>
    </lineage>
</organism>
<proteinExistence type="predicted"/>
<reference evidence="1" key="1">
    <citation type="journal article" date="2021" name="Microb. Physiol.">
        <title>Proteogenomic Insights into the Physiology of Marine, Sulfate-Reducing, Filamentous Desulfonema limicola and Desulfonema magnum.</title>
        <authorList>
            <person name="Schnaars V."/>
            <person name="Wohlbrand L."/>
            <person name="Scheve S."/>
            <person name="Hinrichs C."/>
            <person name="Reinhardt R."/>
            <person name="Rabus R."/>
        </authorList>
    </citation>
    <scope>NUCLEOTIDE SEQUENCE</scope>
    <source>
        <strain evidence="1">5ac10</strain>
    </source>
</reference>
<accession>A0A975GHD7</accession>
<gene>
    <name evidence="1" type="ORF">dnl_36170</name>
</gene>
<dbReference type="KEGG" id="dli:dnl_36170"/>
<evidence type="ECO:0000313" key="2">
    <source>
        <dbReference type="Proteomes" id="UP000663720"/>
    </source>
</evidence>
<dbReference type="EMBL" id="CP061799">
    <property type="protein sequence ID" value="QTA81285.1"/>
    <property type="molecule type" value="Genomic_DNA"/>
</dbReference>
<protein>
    <submittedName>
        <fullName evidence="1">Uncharacterized protein</fullName>
    </submittedName>
</protein>
<name>A0A975GHD7_9BACT</name>
<dbReference type="AlphaFoldDB" id="A0A975GHD7"/>
<evidence type="ECO:0000313" key="1">
    <source>
        <dbReference type="EMBL" id="QTA81285.1"/>
    </source>
</evidence>
<dbReference type="Proteomes" id="UP000663720">
    <property type="component" value="Chromosome"/>
</dbReference>
<keyword evidence="2" id="KW-1185">Reference proteome</keyword>
<sequence>MKNLISKNPLSRHETQPQSRVSDLFQKNQIVKFEIEAVVLLKLIDTS</sequence>